<dbReference type="AlphaFoldDB" id="A0A6J5XJ03"/>
<keyword evidence="1" id="KW-0472">Membrane</keyword>
<reference evidence="3" key="1">
    <citation type="journal article" date="2020" name="Genome Biol.">
        <title>Gamete binning: chromosome-level and haplotype-resolved genome assembly enabled by high-throughput single-cell sequencing of gamete genomes.</title>
        <authorList>
            <person name="Campoy J.A."/>
            <person name="Sun H."/>
            <person name="Goel M."/>
            <person name="Jiao W.-B."/>
            <person name="Folz-Donahue K."/>
            <person name="Wang N."/>
            <person name="Rubio M."/>
            <person name="Liu C."/>
            <person name="Kukat C."/>
            <person name="Ruiz D."/>
            <person name="Huettel B."/>
            <person name="Schneeberger K."/>
        </authorList>
    </citation>
    <scope>NUCLEOTIDE SEQUENCE [LARGE SCALE GENOMIC DNA]</scope>
    <source>
        <strain evidence="3">cv. Rojo Pasion</strain>
    </source>
</reference>
<evidence type="ECO:0000256" key="1">
    <source>
        <dbReference type="SAM" id="Phobius"/>
    </source>
</evidence>
<name>A0A6J5XJ03_PRUAR</name>
<feature type="transmembrane region" description="Helical" evidence="1">
    <location>
        <begin position="52"/>
        <end position="72"/>
    </location>
</feature>
<keyword evidence="1" id="KW-0812">Transmembrane</keyword>
<evidence type="ECO:0000313" key="3">
    <source>
        <dbReference type="Proteomes" id="UP000507245"/>
    </source>
</evidence>
<dbReference type="InterPro" id="IPR036691">
    <property type="entry name" value="Endo/exonu/phosph_ase_sf"/>
</dbReference>
<dbReference type="PANTHER" id="PTHR35218">
    <property type="entry name" value="RNASE H DOMAIN-CONTAINING PROTEIN"/>
    <property type="match status" value="1"/>
</dbReference>
<evidence type="ECO:0008006" key="4">
    <source>
        <dbReference type="Google" id="ProtNLM"/>
    </source>
</evidence>
<accession>A0A6J5XJ03</accession>
<keyword evidence="3" id="KW-1185">Reference proteome</keyword>
<dbReference type="SUPFAM" id="SSF56219">
    <property type="entry name" value="DNase I-like"/>
    <property type="match status" value="1"/>
</dbReference>
<gene>
    <name evidence="2" type="ORF">ORAREDHAP_LOCUS37004</name>
</gene>
<dbReference type="Proteomes" id="UP000507245">
    <property type="component" value="Unassembled WGS sequence"/>
</dbReference>
<dbReference type="PANTHER" id="PTHR35218:SF9">
    <property type="entry name" value="ENDONUCLEASE_EXONUCLEASE_PHOSPHATASE DOMAIN-CONTAINING PROTEIN"/>
    <property type="match status" value="1"/>
</dbReference>
<sequence length="118" mass="13694">MSHLSWNCRGLGRALIVQKLRELIHSHAPSMVFLMEAKLNNHRVSMLKRQLGFFKGFCVDLVGLAGGLTLWWSPEVDVEILAFDKNLIDTIVKNRDDGTHYRFSWIYGPSYREEKLIF</sequence>
<protein>
    <recommendedName>
        <fullName evidence="4">Endonuclease/exonuclease/phosphatase domain-containing protein</fullName>
    </recommendedName>
</protein>
<keyword evidence="1" id="KW-1133">Transmembrane helix</keyword>
<dbReference type="EMBL" id="CAEKKB010000006">
    <property type="protein sequence ID" value="CAB4313669.1"/>
    <property type="molecule type" value="Genomic_DNA"/>
</dbReference>
<evidence type="ECO:0000313" key="2">
    <source>
        <dbReference type="EMBL" id="CAB4313669.1"/>
    </source>
</evidence>
<proteinExistence type="predicted"/>
<organism evidence="2 3">
    <name type="scientific">Prunus armeniaca</name>
    <name type="common">Apricot</name>
    <name type="synonym">Armeniaca vulgaris</name>
    <dbReference type="NCBI Taxonomy" id="36596"/>
    <lineage>
        <taxon>Eukaryota</taxon>
        <taxon>Viridiplantae</taxon>
        <taxon>Streptophyta</taxon>
        <taxon>Embryophyta</taxon>
        <taxon>Tracheophyta</taxon>
        <taxon>Spermatophyta</taxon>
        <taxon>Magnoliopsida</taxon>
        <taxon>eudicotyledons</taxon>
        <taxon>Gunneridae</taxon>
        <taxon>Pentapetalae</taxon>
        <taxon>rosids</taxon>
        <taxon>fabids</taxon>
        <taxon>Rosales</taxon>
        <taxon>Rosaceae</taxon>
        <taxon>Amygdaloideae</taxon>
        <taxon>Amygdaleae</taxon>
        <taxon>Prunus</taxon>
    </lineage>
</organism>
<dbReference type="Gene3D" id="3.60.10.10">
    <property type="entry name" value="Endonuclease/exonuclease/phosphatase"/>
    <property type="match status" value="1"/>
</dbReference>
<dbReference type="OrthoDB" id="1303852at2759"/>